<evidence type="ECO:0000313" key="11">
    <source>
        <dbReference type="EMBL" id="MFD1846004.1"/>
    </source>
</evidence>
<proteinExistence type="inferred from homology"/>
<sequence length="134" mass="15085">MRTTRRRTALMDLLQNSDRFQCAQELHSTLSKQGESLALSTVYRALQQFVESGEVDVFHSHDGEARYRRCHRTDHHCHLICRSCGRTEELDAEAISNWAAELSRDSGFADVFQVTGIVGDCKDCVGQEAGLPEI</sequence>
<keyword evidence="10" id="KW-0804">Transcription</keyword>
<keyword evidence="4" id="KW-0963">Cytoplasm</keyword>
<dbReference type="PANTHER" id="PTHR33202:SF2">
    <property type="entry name" value="FERRIC UPTAKE REGULATION PROTEIN"/>
    <property type="match status" value="1"/>
</dbReference>
<dbReference type="Gene3D" id="1.10.10.10">
    <property type="entry name" value="Winged helix-like DNA-binding domain superfamily/Winged helix DNA-binding domain"/>
    <property type="match status" value="1"/>
</dbReference>
<dbReference type="Pfam" id="PF01475">
    <property type="entry name" value="FUR"/>
    <property type="match status" value="1"/>
</dbReference>
<comment type="subcellular location">
    <subcellularLocation>
        <location evidence="1">Cytoplasm</location>
    </subcellularLocation>
</comment>
<comment type="subunit">
    <text evidence="3">Homodimer.</text>
</comment>
<evidence type="ECO:0000256" key="1">
    <source>
        <dbReference type="ARBA" id="ARBA00004496"/>
    </source>
</evidence>
<comment type="caution">
    <text evidence="11">The sequence shown here is derived from an EMBL/GenBank/DDBJ whole genome shotgun (WGS) entry which is preliminary data.</text>
</comment>
<name>A0ABW4Q429_9MICC</name>
<evidence type="ECO:0000256" key="2">
    <source>
        <dbReference type="ARBA" id="ARBA00007957"/>
    </source>
</evidence>
<dbReference type="EMBL" id="JBHUGA010000011">
    <property type="protein sequence ID" value="MFD1846004.1"/>
    <property type="molecule type" value="Genomic_DNA"/>
</dbReference>
<dbReference type="InterPro" id="IPR036388">
    <property type="entry name" value="WH-like_DNA-bd_sf"/>
</dbReference>
<dbReference type="RefSeq" id="WP_343880352.1">
    <property type="nucleotide sequence ID" value="NZ_BAAAIJ010000047.1"/>
</dbReference>
<accession>A0ABW4Q429</accession>
<evidence type="ECO:0000256" key="7">
    <source>
        <dbReference type="ARBA" id="ARBA00022833"/>
    </source>
</evidence>
<dbReference type="SUPFAM" id="SSF46785">
    <property type="entry name" value="Winged helix' DNA-binding domain"/>
    <property type="match status" value="1"/>
</dbReference>
<keyword evidence="12" id="KW-1185">Reference proteome</keyword>
<evidence type="ECO:0000256" key="10">
    <source>
        <dbReference type="ARBA" id="ARBA00023163"/>
    </source>
</evidence>
<organism evidence="11 12">
    <name type="scientific">Arthrobacter flavus</name>
    <dbReference type="NCBI Taxonomy" id="95172"/>
    <lineage>
        <taxon>Bacteria</taxon>
        <taxon>Bacillati</taxon>
        <taxon>Actinomycetota</taxon>
        <taxon>Actinomycetes</taxon>
        <taxon>Micrococcales</taxon>
        <taxon>Micrococcaceae</taxon>
        <taxon>Arthrobacter</taxon>
    </lineage>
</organism>
<reference evidence="12" key="1">
    <citation type="journal article" date="2019" name="Int. J. Syst. Evol. Microbiol.">
        <title>The Global Catalogue of Microorganisms (GCM) 10K type strain sequencing project: providing services to taxonomists for standard genome sequencing and annotation.</title>
        <authorList>
            <consortium name="The Broad Institute Genomics Platform"/>
            <consortium name="The Broad Institute Genome Sequencing Center for Infectious Disease"/>
            <person name="Wu L."/>
            <person name="Ma J."/>
        </authorList>
    </citation>
    <scope>NUCLEOTIDE SEQUENCE [LARGE SCALE GENOMIC DNA]</scope>
    <source>
        <strain evidence="12">JCM 11496</strain>
    </source>
</reference>
<keyword evidence="9" id="KW-0238">DNA-binding</keyword>
<dbReference type="Proteomes" id="UP001597307">
    <property type="component" value="Unassembled WGS sequence"/>
</dbReference>
<evidence type="ECO:0000256" key="4">
    <source>
        <dbReference type="ARBA" id="ARBA00022490"/>
    </source>
</evidence>
<keyword evidence="8" id="KW-0805">Transcription regulation</keyword>
<dbReference type="Gene3D" id="3.30.1490.190">
    <property type="match status" value="1"/>
</dbReference>
<dbReference type="InterPro" id="IPR043135">
    <property type="entry name" value="Fur_C"/>
</dbReference>
<evidence type="ECO:0000256" key="5">
    <source>
        <dbReference type="ARBA" id="ARBA00022491"/>
    </source>
</evidence>
<dbReference type="InterPro" id="IPR002481">
    <property type="entry name" value="FUR"/>
</dbReference>
<dbReference type="PANTHER" id="PTHR33202">
    <property type="entry name" value="ZINC UPTAKE REGULATION PROTEIN"/>
    <property type="match status" value="1"/>
</dbReference>
<evidence type="ECO:0000256" key="6">
    <source>
        <dbReference type="ARBA" id="ARBA00022723"/>
    </source>
</evidence>
<protein>
    <submittedName>
        <fullName evidence="11">Fur family transcriptional regulator</fullName>
    </submittedName>
</protein>
<evidence type="ECO:0000256" key="8">
    <source>
        <dbReference type="ARBA" id="ARBA00023015"/>
    </source>
</evidence>
<keyword evidence="5" id="KW-0678">Repressor</keyword>
<dbReference type="CDD" id="cd07153">
    <property type="entry name" value="Fur_like"/>
    <property type="match status" value="1"/>
</dbReference>
<comment type="similarity">
    <text evidence="2">Belongs to the Fur family.</text>
</comment>
<evidence type="ECO:0000256" key="9">
    <source>
        <dbReference type="ARBA" id="ARBA00023125"/>
    </source>
</evidence>
<gene>
    <name evidence="11" type="ORF">ACFSFX_05275</name>
</gene>
<evidence type="ECO:0000313" key="12">
    <source>
        <dbReference type="Proteomes" id="UP001597307"/>
    </source>
</evidence>
<dbReference type="InterPro" id="IPR036390">
    <property type="entry name" value="WH_DNA-bd_sf"/>
</dbReference>
<evidence type="ECO:0000256" key="3">
    <source>
        <dbReference type="ARBA" id="ARBA00011738"/>
    </source>
</evidence>
<keyword evidence="7" id="KW-0862">Zinc</keyword>
<keyword evidence="6" id="KW-0479">Metal-binding</keyword>